<dbReference type="RefSeq" id="WP_127054649.1">
    <property type="nucleotide sequence ID" value="NZ_RSCM01000008.1"/>
</dbReference>
<dbReference type="AlphaFoldDB" id="A0A433UQF7"/>
<proteinExistence type="predicted"/>
<comment type="caution">
    <text evidence="2">The sequence shown here is derived from an EMBL/GenBank/DDBJ whole genome shotgun (WGS) entry which is preliminary data.</text>
</comment>
<dbReference type="OrthoDB" id="530419at2"/>
<name>A0A433UQF7_ANAVA</name>
<sequence>MAQPQLATQSIVEVLAPRLDIKAQIAKTIDIEEIFRTYFITTDRASECFRWLDELRILKQCGRIIGPRNVGKSRAALHYRDEDKKQVSYVKAWSASSSKRLFSQILKDINHAAPTGKRQDLRPRLAGSLELFGLELVIIDNAENLQKEALLDLKQLFEECNVPIVLAGGKELDDILQDCDLLTNFPTLYEFERLEYDDFKQTLALIELEVLSLPEASNLAEGNIFEILAVSTQARMGILIKILTKAVLHSLKNGFSRVDENILEKVASRYGTKYIPLENRNRN</sequence>
<keyword evidence="3" id="KW-1185">Reference proteome</keyword>
<feature type="domain" description="ORC1/DEAH AAA+ ATPase" evidence="1">
    <location>
        <begin position="59"/>
        <end position="176"/>
    </location>
</feature>
<dbReference type="InterPro" id="IPR027417">
    <property type="entry name" value="P-loop_NTPase"/>
</dbReference>
<dbReference type="Pfam" id="PF13401">
    <property type="entry name" value="AAA_22"/>
    <property type="match status" value="1"/>
</dbReference>
<evidence type="ECO:0000313" key="3">
    <source>
        <dbReference type="Proteomes" id="UP000276103"/>
    </source>
</evidence>
<protein>
    <recommendedName>
        <fullName evidence="1">ORC1/DEAH AAA+ ATPase domain-containing protein</fullName>
    </recommendedName>
</protein>
<dbReference type="InterPro" id="IPR052026">
    <property type="entry name" value="ExeA_AAA_ATPase_DNA-bind"/>
</dbReference>
<dbReference type="PANTHER" id="PTHR35894">
    <property type="entry name" value="GENERAL SECRETION PATHWAY PROTEIN A-RELATED"/>
    <property type="match status" value="1"/>
</dbReference>
<dbReference type="InterPro" id="IPR049945">
    <property type="entry name" value="AAA_22"/>
</dbReference>
<dbReference type="PANTHER" id="PTHR35894:SF1">
    <property type="entry name" value="PHOSPHORIBULOKINASE _ URIDINE KINASE FAMILY"/>
    <property type="match status" value="1"/>
</dbReference>
<reference evidence="2 3" key="1">
    <citation type="journal article" date="2019" name="Genome Biol. Evol.">
        <title>Day and night: Metabolic profiles and evolutionary relationships of six axenic non-marine cyanobacteria.</title>
        <authorList>
            <person name="Will S.E."/>
            <person name="Henke P."/>
            <person name="Boedeker C."/>
            <person name="Huang S."/>
            <person name="Brinkmann H."/>
            <person name="Rohde M."/>
            <person name="Jarek M."/>
            <person name="Friedl T."/>
            <person name="Seufert S."/>
            <person name="Schumacher M."/>
            <person name="Overmann J."/>
            <person name="Neumann-Schaal M."/>
            <person name="Petersen J."/>
        </authorList>
    </citation>
    <scope>NUCLEOTIDE SEQUENCE [LARGE SCALE GENOMIC DNA]</scope>
    <source>
        <strain evidence="2 3">SAG 1403-4b</strain>
    </source>
</reference>
<dbReference type="SUPFAM" id="SSF52540">
    <property type="entry name" value="P-loop containing nucleoside triphosphate hydrolases"/>
    <property type="match status" value="1"/>
</dbReference>
<dbReference type="GO" id="GO:0016887">
    <property type="term" value="F:ATP hydrolysis activity"/>
    <property type="evidence" value="ECO:0007669"/>
    <property type="project" value="InterPro"/>
</dbReference>
<evidence type="ECO:0000259" key="1">
    <source>
        <dbReference type="Pfam" id="PF13401"/>
    </source>
</evidence>
<dbReference type="EMBL" id="RSCM01000008">
    <property type="protein sequence ID" value="RUS96059.1"/>
    <property type="molecule type" value="Genomic_DNA"/>
</dbReference>
<organism evidence="2 3">
    <name type="scientific">Trichormus variabilis SAG 1403-4b</name>
    <dbReference type="NCBI Taxonomy" id="447716"/>
    <lineage>
        <taxon>Bacteria</taxon>
        <taxon>Bacillati</taxon>
        <taxon>Cyanobacteriota</taxon>
        <taxon>Cyanophyceae</taxon>
        <taxon>Nostocales</taxon>
        <taxon>Nostocaceae</taxon>
        <taxon>Trichormus</taxon>
    </lineage>
</organism>
<dbReference type="Proteomes" id="UP000276103">
    <property type="component" value="Unassembled WGS sequence"/>
</dbReference>
<dbReference type="Gene3D" id="3.40.50.300">
    <property type="entry name" value="P-loop containing nucleotide triphosphate hydrolases"/>
    <property type="match status" value="1"/>
</dbReference>
<gene>
    <name evidence="2" type="ORF">DSM107003_27210</name>
</gene>
<evidence type="ECO:0000313" key="2">
    <source>
        <dbReference type="EMBL" id="RUS96059.1"/>
    </source>
</evidence>
<accession>A0A433UQF7</accession>